<protein>
    <recommendedName>
        <fullName evidence="7">Bacterioferritin-associated ferredoxin</fullName>
    </recommendedName>
</protein>
<dbReference type="InterPro" id="IPR007419">
    <property type="entry name" value="BFD-like_2Fe2S-bd_dom"/>
</dbReference>
<dbReference type="PANTHER" id="PTHR37424:SF1">
    <property type="entry name" value="BACTERIOFERRITIN-ASSOCIATED FERREDOXIN"/>
    <property type="match status" value="1"/>
</dbReference>
<gene>
    <name evidence="11" type="ORF">G5B36_11695</name>
    <name evidence="10" type="ORF">L0N08_04840</name>
</gene>
<dbReference type="Proteomes" id="UP000669239">
    <property type="component" value="Unassembled WGS sequence"/>
</dbReference>
<proteinExistence type="inferred from homology"/>
<sequence length="63" mass="6816">MGKDKYICPCFKVTKADIKKAIADGAGSFKEVKKATHLAAGCGHCKCRAKKYTKKRLGKCSGH</sequence>
<dbReference type="GeneID" id="97206884"/>
<evidence type="ECO:0000256" key="1">
    <source>
        <dbReference type="ARBA" id="ARBA00022448"/>
    </source>
</evidence>
<evidence type="ECO:0000313" key="12">
    <source>
        <dbReference type="Proteomes" id="UP000669239"/>
    </source>
</evidence>
<evidence type="ECO:0000313" key="13">
    <source>
        <dbReference type="Proteomes" id="UP001299608"/>
    </source>
</evidence>
<comment type="similarity">
    <text evidence="8">Belongs to the Bfd family.</text>
</comment>
<reference evidence="11 12" key="1">
    <citation type="journal article" date="2020" name="Cell Host Microbe">
        <title>Functional and Genomic Variation between Human-Derived Isolates of Lachnospiraceae Reveals Inter- and Intra-Species Diversity.</title>
        <authorList>
            <person name="Sorbara M.T."/>
            <person name="Littmann E.R."/>
            <person name="Fontana E."/>
            <person name="Moody T.U."/>
            <person name="Kohout C.E."/>
            <person name="Gjonbalaj M."/>
            <person name="Eaton V."/>
            <person name="Seok R."/>
            <person name="Leiner I.M."/>
            <person name="Pamer E.G."/>
        </authorList>
    </citation>
    <scope>NUCLEOTIDE SEQUENCE [LARGE SCALE GENOMIC DNA]</scope>
    <source>
        <strain evidence="11 12">MSK.1.17</strain>
    </source>
</reference>
<dbReference type="Gene3D" id="1.10.10.1100">
    <property type="entry name" value="BFD-like [2Fe-2S]-binding domain"/>
    <property type="match status" value="1"/>
</dbReference>
<comment type="caution">
    <text evidence="10">The sequence shown here is derived from an EMBL/GenBank/DDBJ whole genome shotgun (WGS) entry which is preliminary data.</text>
</comment>
<evidence type="ECO:0000256" key="6">
    <source>
        <dbReference type="ARBA" id="ARBA00023014"/>
    </source>
</evidence>
<evidence type="ECO:0000256" key="5">
    <source>
        <dbReference type="ARBA" id="ARBA00023004"/>
    </source>
</evidence>
<evidence type="ECO:0000256" key="3">
    <source>
        <dbReference type="ARBA" id="ARBA00022723"/>
    </source>
</evidence>
<reference evidence="11" key="2">
    <citation type="submission" date="2020-02" db="EMBL/GenBank/DDBJ databases">
        <authorList>
            <person name="Littmann E."/>
            <person name="Sorbara M."/>
        </authorList>
    </citation>
    <scope>NUCLEOTIDE SEQUENCE</scope>
    <source>
        <strain evidence="11">MSK.1.17</strain>
    </source>
</reference>
<dbReference type="Pfam" id="PF04324">
    <property type="entry name" value="Fer2_BFD"/>
    <property type="match status" value="1"/>
</dbReference>
<keyword evidence="1" id="KW-0813">Transport</keyword>
<dbReference type="AlphaFoldDB" id="A0AAW5BRS0"/>
<dbReference type="EMBL" id="JAKNGE010000005">
    <property type="protein sequence ID" value="MCG4744730.1"/>
    <property type="molecule type" value="Genomic_DNA"/>
</dbReference>
<accession>A0AAW5BRS0</accession>
<keyword evidence="2" id="KW-0001">2Fe-2S</keyword>
<keyword evidence="4" id="KW-0249">Electron transport</keyword>
<dbReference type="Proteomes" id="UP001299608">
    <property type="component" value="Unassembled WGS sequence"/>
</dbReference>
<reference evidence="10" key="3">
    <citation type="submission" date="2022-01" db="EMBL/GenBank/DDBJ databases">
        <title>Collection of gut derived symbiotic bacterial strains cultured from healthy donors.</title>
        <authorList>
            <person name="Lin H."/>
            <person name="Kohout C."/>
            <person name="Waligurski E."/>
            <person name="Pamer E.G."/>
        </authorList>
    </citation>
    <scope>NUCLEOTIDE SEQUENCE</scope>
    <source>
        <strain evidence="10">DFI.6.55</strain>
    </source>
</reference>
<dbReference type="GO" id="GO:0051537">
    <property type="term" value="F:2 iron, 2 sulfur cluster binding"/>
    <property type="evidence" value="ECO:0007669"/>
    <property type="project" value="UniProtKB-KW"/>
</dbReference>
<dbReference type="InterPro" id="IPR041854">
    <property type="entry name" value="BFD-like_2Fe2S-bd_dom_sf"/>
</dbReference>
<dbReference type="GO" id="GO:0046872">
    <property type="term" value="F:metal ion binding"/>
    <property type="evidence" value="ECO:0007669"/>
    <property type="project" value="UniProtKB-KW"/>
</dbReference>
<feature type="domain" description="BFD-like [2Fe-2S]-binding" evidence="9">
    <location>
        <begin position="6"/>
        <end position="52"/>
    </location>
</feature>
<evidence type="ECO:0000256" key="7">
    <source>
        <dbReference type="ARBA" id="ARBA00039386"/>
    </source>
</evidence>
<keyword evidence="5" id="KW-0408">Iron</keyword>
<keyword evidence="6" id="KW-0411">Iron-sulfur</keyword>
<keyword evidence="3" id="KW-0479">Metal-binding</keyword>
<dbReference type="RefSeq" id="WP_117558086.1">
    <property type="nucleotide sequence ID" value="NZ_BAABZL010000001.1"/>
</dbReference>
<dbReference type="EMBL" id="JAAITT010000014">
    <property type="protein sequence ID" value="NSJ49365.1"/>
    <property type="molecule type" value="Genomic_DNA"/>
</dbReference>
<evidence type="ECO:0000259" key="9">
    <source>
        <dbReference type="Pfam" id="PF04324"/>
    </source>
</evidence>
<name>A0AAW5BRS0_9FIRM</name>
<evidence type="ECO:0000256" key="4">
    <source>
        <dbReference type="ARBA" id="ARBA00022982"/>
    </source>
</evidence>
<keyword evidence="12" id="KW-1185">Reference proteome</keyword>
<evidence type="ECO:0000313" key="11">
    <source>
        <dbReference type="EMBL" id="NSJ49365.1"/>
    </source>
</evidence>
<dbReference type="InterPro" id="IPR052371">
    <property type="entry name" value="BFD-associated_ferredoxin"/>
</dbReference>
<organism evidence="10 13">
    <name type="scientific">Enterocloster aldenensis</name>
    <dbReference type="NCBI Taxonomy" id="358742"/>
    <lineage>
        <taxon>Bacteria</taxon>
        <taxon>Bacillati</taxon>
        <taxon>Bacillota</taxon>
        <taxon>Clostridia</taxon>
        <taxon>Lachnospirales</taxon>
        <taxon>Lachnospiraceae</taxon>
        <taxon>Enterocloster</taxon>
    </lineage>
</organism>
<dbReference type="PANTHER" id="PTHR37424">
    <property type="entry name" value="BACTERIOFERRITIN-ASSOCIATED FERREDOXIN"/>
    <property type="match status" value="1"/>
</dbReference>
<evidence type="ECO:0000313" key="10">
    <source>
        <dbReference type="EMBL" id="MCG4744730.1"/>
    </source>
</evidence>
<evidence type="ECO:0000256" key="8">
    <source>
        <dbReference type="ARBA" id="ARBA00046332"/>
    </source>
</evidence>
<evidence type="ECO:0000256" key="2">
    <source>
        <dbReference type="ARBA" id="ARBA00022714"/>
    </source>
</evidence>